<dbReference type="AlphaFoldDB" id="A0A226D477"/>
<protein>
    <submittedName>
        <fullName evidence="2">Uncharacterized protein</fullName>
    </submittedName>
</protein>
<organism evidence="2 3">
    <name type="scientific">Folsomia candida</name>
    <name type="common">Springtail</name>
    <dbReference type="NCBI Taxonomy" id="158441"/>
    <lineage>
        <taxon>Eukaryota</taxon>
        <taxon>Metazoa</taxon>
        <taxon>Ecdysozoa</taxon>
        <taxon>Arthropoda</taxon>
        <taxon>Hexapoda</taxon>
        <taxon>Collembola</taxon>
        <taxon>Entomobryomorpha</taxon>
        <taxon>Isotomoidea</taxon>
        <taxon>Isotomidae</taxon>
        <taxon>Proisotominae</taxon>
        <taxon>Folsomia</taxon>
    </lineage>
</organism>
<feature type="transmembrane region" description="Helical" evidence="1">
    <location>
        <begin position="348"/>
        <end position="366"/>
    </location>
</feature>
<evidence type="ECO:0000256" key="1">
    <source>
        <dbReference type="SAM" id="Phobius"/>
    </source>
</evidence>
<accession>A0A226D477</accession>
<feature type="transmembrane region" description="Helical" evidence="1">
    <location>
        <begin position="201"/>
        <end position="218"/>
    </location>
</feature>
<evidence type="ECO:0000313" key="3">
    <source>
        <dbReference type="Proteomes" id="UP000198287"/>
    </source>
</evidence>
<feature type="transmembrane region" description="Helical" evidence="1">
    <location>
        <begin position="42"/>
        <end position="64"/>
    </location>
</feature>
<keyword evidence="1" id="KW-0472">Membrane</keyword>
<name>A0A226D477_FOLCA</name>
<feature type="transmembrane region" description="Helical" evidence="1">
    <location>
        <begin position="175"/>
        <end position="196"/>
    </location>
</feature>
<proteinExistence type="predicted"/>
<feature type="transmembrane region" description="Helical" evidence="1">
    <location>
        <begin position="411"/>
        <end position="428"/>
    </location>
</feature>
<feature type="transmembrane region" description="Helical" evidence="1">
    <location>
        <begin position="224"/>
        <end position="247"/>
    </location>
</feature>
<sequence length="482" mass="54490">MATKGCWLAVRRYFTICKHLYPQPWVWDTPTMSATPTPTSKLIPWFIMNAGMVTICISTSLLILHKIIGGSPNDPNFHHGVAIVWGIVTAATVIATAMSQTLAFRRSELCWWLEDGYNMPTFCTFEMKPHLLQTVRLFNRLFYARPFFWSGLPIRITITGKSVNIEKSGRLSDTIIPLVLPIICITRLGLATLLILRNLDAMPFGLGTLIVIGFQWMLAMHMIYLFLVVMTILGFADIVIYAAALAFPYADQLGKAVPAQRKLSRRPILLDYVIRILVWAGIVLPPLMCTTLLLFRLDPEMLIMSFISSKYPEIYKLSLLLFFGSSTGLNTVLFLVRYAILVFVMMDLFRCFILLAMVIVMGIQLFKNLIDFAEAYFDHVISLGKQSCMQHLKVYSHVAIIYRTQAAISKFAAFIAITFLGKGLANVGEARKRKAMARWVASLEPLALYVGLDEVTLFILGKEKKVFVFKQMLDYSIETIMA</sequence>
<keyword evidence="1" id="KW-1133">Transmembrane helix</keyword>
<dbReference type="Proteomes" id="UP000198287">
    <property type="component" value="Unassembled WGS sequence"/>
</dbReference>
<reference evidence="2 3" key="1">
    <citation type="submission" date="2015-12" db="EMBL/GenBank/DDBJ databases">
        <title>The genome of Folsomia candida.</title>
        <authorList>
            <person name="Faddeeva A."/>
            <person name="Derks M.F."/>
            <person name="Anvar Y."/>
            <person name="Smit S."/>
            <person name="Van Straalen N."/>
            <person name="Roelofs D."/>
        </authorList>
    </citation>
    <scope>NUCLEOTIDE SEQUENCE [LARGE SCALE GENOMIC DNA]</scope>
    <source>
        <strain evidence="2 3">VU population</strain>
        <tissue evidence="2">Whole body</tissue>
    </source>
</reference>
<evidence type="ECO:0000313" key="2">
    <source>
        <dbReference type="EMBL" id="OXA39628.1"/>
    </source>
</evidence>
<keyword evidence="1" id="KW-0812">Transmembrane</keyword>
<keyword evidence="3" id="KW-1185">Reference proteome</keyword>
<feature type="transmembrane region" description="Helical" evidence="1">
    <location>
        <begin position="314"/>
        <end position="336"/>
    </location>
</feature>
<gene>
    <name evidence="2" type="ORF">Fcan01_25737</name>
</gene>
<feature type="transmembrane region" description="Helical" evidence="1">
    <location>
        <begin position="268"/>
        <end position="294"/>
    </location>
</feature>
<dbReference type="EMBL" id="LNIX01000038">
    <property type="protein sequence ID" value="OXA39628.1"/>
    <property type="molecule type" value="Genomic_DNA"/>
</dbReference>
<feature type="transmembrane region" description="Helical" evidence="1">
    <location>
        <begin position="76"/>
        <end position="98"/>
    </location>
</feature>
<comment type="caution">
    <text evidence="2">The sequence shown here is derived from an EMBL/GenBank/DDBJ whole genome shotgun (WGS) entry which is preliminary data.</text>
</comment>